<evidence type="ECO:0000256" key="6">
    <source>
        <dbReference type="ARBA" id="ARBA00022840"/>
    </source>
</evidence>
<dbReference type="GO" id="GO:0005829">
    <property type="term" value="C:cytosol"/>
    <property type="evidence" value="ECO:0007669"/>
    <property type="project" value="TreeGrafter"/>
</dbReference>
<dbReference type="Pfam" id="PF22468">
    <property type="entry name" value="ACT_9"/>
    <property type="match status" value="1"/>
</dbReference>
<evidence type="ECO:0000256" key="7">
    <source>
        <dbReference type="RuleBase" id="RU003448"/>
    </source>
</evidence>
<keyword evidence="3" id="KW-0791">Threonine biosynthesis</keyword>
<evidence type="ECO:0000256" key="5">
    <source>
        <dbReference type="ARBA" id="ARBA00022777"/>
    </source>
</evidence>
<dbReference type="PANTHER" id="PTHR21499:SF59">
    <property type="entry name" value="ASPARTOKINASE"/>
    <property type="match status" value="1"/>
</dbReference>
<dbReference type="NCBIfam" id="TIGR00657">
    <property type="entry name" value="asp_kinases"/>
    <property type="match status" value="1"/>
</dbReference>
<comment type="pathway">
    <text evidence="8">Amino-acid biosynthesis; L-methionine biosynthesis via de novo pathway; L-homoserine from L-aspartate: step 1/3.</text>
</comment>
<dbReference type="InterPro" id="IPR001341">
    <property type="entry name" value="Asp_kinase"/>
</dbReference>
<dbReference type="GO" id="GO:0009089">
    <property type="term" value="P:lysine biosynthetic process via diaminopimelate"/>
    <property type="evidence" value="ECO:0007669"/>
    <property type="project" value="UniProtKB-UniPathway"/>
</dbReference>
<dbReference type="Gene3D" id="3.40.1160.10">
    <property type="entry name" value="Acetylglutamate kinase-like"/>
    <property type="match status" value="1"/>
</dbReference>
<protein>
    <recommendedName>
        <fullName evidence="7">Aspartokinase</fullName>
        <ecNumber evidence="7">2.7.2.4</ecNumber>
    </recommendedName>
</protein>
<dbReference type="Gene3D" id="3.30.70.260">
    <property type="match status" value="2"/>
</dbReference>
<evidence type="ECO:0000313" key="11">
    <source>
        <dbReference type="EMBL" id="CAE0612652.1"/>
    </source>
</evidence>
<dbReference type="Pfam" id="PF00696">
    <property type="entry name" value="AA_kinase"/>
    <property type="match status" value="1"/>
</dbReference>
<keyword evidence="8" id="KW-0028">Amino-acid biosynthesis</keyword>
<dbReference type="UniPathway" id="UPA00034">
    <property type="reaction ID" value="UER00015"/>
</dbReference>
<feature type="domain" description="Aspartate/glutamate/uridylate kinase" evidence="9">
    <location>
        <begin position="51"/>
        <end position="348"/>
    </location>
</feature>
<dbReference type="InterPro" id="IPR042199">
    <property type="entry name" value="AsparK_Bifunc_asparK/hSer_DH"/>
</dbReference>
<comment type="pathway">
    <text evidence="8">Amino-acid biosynthesis; L-lysine biosynthesis via DAP pathway; (S)-tetrahydrodipicolinate from L-aspartate: step 1/4.</text>
</comment>
<dbReference type="GO" id="GO:0009570">
    <property type="term" value="C:chloroplast stroma"/>
    <property type="evidence" value="ECO:0007669"/>
    <property type="project" value="TreeGrafter"/>
</dbReference>
<dbReference type="PANTHER" id="PTHR21499">
    <property type="entry name" value="ASPARTATE KINASE"/>
    <property type="match status" value="1"/>
</dbReference>
<dbReference type="Gene3D" id="1.20.120.1320">
    <property type="entry name" value="Aspartokinase, catalytic domain"/>
    <property type="match status" value="1"/>
</dbReference>
<comment type="similarity">
    <text evidence="1 7">Belongs to the aspartokinase family.</text>
</comment>
<dbReference type="SUPFAM" id="SSF55021">
    <property type="entry name" value="ACT-like"/>
    <property type="match status" value="2"/>
</dbReference>
<dbReference type="GO" id="GO:0005524">
    <property type="term" value="F:ATP binding"/>
    <property type="evidence" value="ECO:0007669"/>
    <property type="project" value="UniProtKB-KW"/>
</dbReference>
<dbReference type="InterPro" id="IPR045865">
    <property type="entry name" value="ACT-like_dom_sf"/>
</dbReference>
<dbReference type="InterPro" id="IPR018042">
    <property type="entry name" value="Aspartate_kinase_CS"/>
</dbReference>
<evidence type="ECO:0000256" key="3">
    <source>
        <dbReference type="ARBA" id="ARBA00022697"/>
    </source>
</evidence>
<evidence type="ECO:0000256" key="2">
    <source>
        <dbReference type="ARBA" id="ARBA00022679"/>
    </source>
</evidence>
<name>A0A7S3XFB0_9CHLO</name>
<gene>
    <name evidence="11" type="ORF">PSAL00342_LOCUS6551</name>
</gene>
<comment type="catalytic activity">
    <reaction evidence="7">
        <text>L-aspartate + ATP = 4-phospho-L-aspartate + ADP</text>
        <dbReference type="Rhea" id="RHEA:23776"/>
        <dbReference type="ChEBI" id="CHEBI:29991"/>
        <dbReference type="ChEBI" id="CHEBI:30616"/>
        <dbReference type="ChEBI" id="CHEBI:57535"/>
        <dbReference type="ChEBI" id="CHEBI:456216"/>
        <dbReference type="EC" id="2.7.2.4"/>
    </reaction>
</comment>
<accession>A0A7S3XFB0</accession>
<dbReference type="EMBL" id="HBIS01007338">
    <property type="protein sequence ID" value="CAE0612652.1"/>
    <property type="molecule type" value="Transcribed_RNA"/>
</dbReference>
<dbReference type="UniPathway" id="UPA00051">
    <property type="reaction ID" value="UER00462"/>
</dbReference>
<proteinExistence type="inferred from homology"/>
<keyword evidence="4" id="KW-0547">Nucleotide-binding</keyword>
<comment type="pathway">
    <text evidence="8">Amino-acid biosynthesis; L-threonine biosynthesis; L-threonine from L-aspartate: step 1/5.</text>
</comment>
<keyword evidence="6" id="KW-0067">ATP-binding</keyword>
<organism evidence="11">
    <name type="scientific">Picocystis salinarum</name>
    <dbReference type="NCBI Taxonomy" id="88271"/>
    <lineage>
        <taxon>Eukaryota</taxon>
        <taxon>Viridiplantae</taxon>
        <taxon>Chlorophyta</taxon>
        <taxon>Picocystophyceae</taxon>
        <taxon>Picocystales</taxon>
        <taxon>Picocystaceae</taxon>
        <taxon>Picocystis</taxon>
    </lineage>
</organism>
<dbReference type="GO" id="GO:0009090">
    <property type="term" value="P:homoserine biosynthetic process"/>
    <property type="evidence" value="ECO:0007669"/>
    <property type="project" value="TreeGrafter"/>
</dbReference>
<dbReference type="InterPro" id="IPR036393">
    <property type="entry name" value="AceGlu_kinase-like_sf"/>
</dbReference>
<keyword evidence="2 7" id="KW-0808">Transferase</keyword>
<dbReference type="AlphaFoldDB" id="A0A7S3XFB0"/>
<dbReference type="GO" id="GO:0009088">
    <property type="term" value="P:threonine biosynthetic process"/>
    <property type="evidence" value="ECO:0007669"/>
    <property type="project" value="UniProtKB-UniPathway"/>
</dbReference>
<sequence>MAMAHGGRGRVVRKAQASQVRRRCTSVASATEQTDARALVQPGTRRKAVSVVMKFGGSSVADAERMMEVADIVCSFPNHRPCVVLSAMGKTTNLLLQAGEDALMLAERREGDGKLTHEKVRDVEDLDSVKEIVRLHRHTCNELGVDRTISREVDLLMDELVQLLTGIMLMDELTPRTRDKLVSFGERMSTRIFAGYLNRVGVKAKQFDAWKLGFVTTDDFTNADILPETYANVAEALEPQEDVEPYLPIVTGFLGRGKESRAVTTLGRGGSDLTATVIGAALGLEEVQVWKDVDGILTSDPRLVVGAYPVPFLTYDEATELAYFGATVLHPQSMRPAQRSGVNVRVKNSYNRDAPGTVIARDRDMKESLLTSIVLKKDVTMFDIVSSRMLGQVGFLSRVFSICERLGVSVDVVATSEVSVSLTLDPAKLWSRDLIPLELDALVNEFRNIARVNVHRDRCIISLIGNVDRTSEILQRAFTVFVREGINVQMMSQGASKTNIALLVNSAEGPVCVRALHDEFFRGPSAHTTRNGA</sequence>
<evidence type="ECO:0000259" key="9">
    <source>
        <dbReference type="Pfam" id="PF00696"/>
    </source>
</evidence>
<dbReference type="InterPro" id="IPR054352">
    <property type="entry name" value="ACT_Aspartokinase"/>
</dbReference>
<dbReference type="InterPro" id="IPR001048">
    <property type="entry name" value="Asp/Glu/Uridylate_kinase"/>
</dbReference>
<evidence type="ECO:0000259" key="10">
    <source>
        <dbReference type="Pfam" id="PF22468"/>
    </source>
</evidence>
<evidence type="ECO:0000256" key="4">
    <source>
        <dbReference type="ARBA" id="ARBA00022741"/>
    </source>
</evidence>
<keyword evidence="5 7" id="KW-0418">Kinase</keyword>
<evidence type="ECO:0000256" key="8">
    <source>
        <dbReference type="RuleBase" id="RU004249"/>
    </source>
</evidence>
<dbReference type="UniPathway" id="UPA00050">
    <property type="reaction ID" value="UER00461"/>
</dbReference>
<dbReference type="EC" id="2.7.2.4" evidence="7"/>
<reference evidence="11" key="1">
    <citation type="submission" date="2021-01" db="EMBL/GenBank/DDBJ databases">
        <authorList>
            <person name="Corre E."/>
            <person name="Pelletier E."/>
            <person name="Niang G."/>
            <person name="Scheremetjew M."/>
            <person name="Finn R."/>
            <person name="Kale V."/>
            <person name="Holt S."/>
            <person name="Cochrane G."/>
            <person name="Meng A."/>
            <person name="Brown T."/>
            <person name="Cohen L."/>
        </authorList>
    </citation>
    <scope>NUCLEOTIDE SEQUENCE</scope>
    <source>
        <strain evidence="11">CCMP1897</strain>
    </source>
</reference>
<dbReference type="FunFam" id="1.20.120.1320:FF:000001">
    <property type="entry name" value="Aspartokinase"/>
    <property type="match status" value="1"/>
</dbReference>
<feature type="domain" description="Aspartokinase ACT" evidence="10">
    <location>
        <begin position="461"/>
        <end position="520"/>
    </location>
</feature>
<dbReference type="PROSITE" id="PS00324">
    <property type="entry name" value="ASPARTOKINASE"/>
    <property type="match status" value="1"/>
</dbReference>
<dbReference type="SUPFAM" id="SSF53633">
    <property type="entry name" value="Carbamate kinase-like"/>
    <property type="match status" value="1"/>
</dbReference>
<dbReference type="GO" id="GO:0004072">
    <property type="term" value="F:aspartate kinase activity"/>
    <property type="evidence" value="ECO:0007669"/>
    <property type="project" value="UniProtKB-EC"/>
</dbReference>
<evidence type="ECO:0000256" key="1">
    <source>
        <dbReference type="ARBA" id="ARBA00010122"/>
    </source>
</evidence>